<keyword evidence="1" id="KW-0472">Membrane</keyword>
<name>A0A9W4UHM2_9PLEO</name>
<feature type="transmembrane region" description="Helical" evidence="1">
    <location>
        <begin position="107"/>
        <end position="139"/>
    </location>
</feature>
<keyword evidence="1" id="KW-0812">Transmembrane</keyword>
<comment type="caution">
    <text evidence="2">The sequence shown here is derived from an EMBL/GenBank/DDBJ whole genome shotgun (WGS) entry which is preliminary data.</text>
</comment>
<gene>
    <name evidence="2" type="ORF">PDIGIT_LOCUS9237</name>
</gene>
<evidence type="ECO:0000313" key="2">
    <source>
        <dbReference type="EMBL" id="CAI6336145.1"/>
    </source>
</evidence>
<reference evidence="2" key="1">
    <citation type="submission" date="2023-01" db="EMBL/GenBank/DDBJ databases">
        <authorList>
            <person name="Van Ghelder C."/>
            <person name="Rancurel C."/>
        </authorList>
    </citation>
    <scope>NUCLEOTIDE SEQUENCE</scope>
    <source>
        <strain evidence="2">CNCM I-4278</strain>
    </source>
</reference>
<dbReference type="EMBL" id="CAOQHR010000006">
    <property type="protein sequence ID" value="CAI6336145.1"/>
    <property type="molecule type" value="Genomic_DNA"/>
</dbReference>
<organism evidence="2 3">
    <name type="scientific">Periconia digitata</name>
    <dbReference type="NCBI Taxonomy" id="1303443"/>
    <lineage>
        <taxon>Eukaryota</taxon>
        <taxon>Fungi</taxon>
        <taxon>Dikarya</taxon>
        <taxon>Ascomycota</taxon>
        <taxon>Pezizomycotina</taxon>
        <taxon>Dothideomycetes</taxon>
        <taxon>Pleosporomycetidae</taxon>
        <taxon>Pleosporales</taxon>
        <taxon>Massarineae</taxon>
        <taxon>Periconiaceae</taxon>
        <taxon>Periconia</taxon>
    </lineage>
</organism>
<evidence type="ECO:0000256" key="1">
    <source>
        <dbReference type="SAM" id="Phobius"/>
    </source>
</evidence>
<evidence type="ECO:0000313" key="3">
    <source>
        <dbReference type="Proteomes" id="UP001152607"/>
    </source>
</evidence>
<dbReference type="AlphaFoldDB" id="A0A9W4UHM2"/>
<accession>A0A9W4UHM2</accession>
<keyword evidence="3" id="KW-1185">Reference proteome</keyword>
<protein>
    <submittedName>
        <fullName evidence="2">Uncharacterized protein</fullName>
    </submittedName>
</protein>
<proteinExistence type="predicted"/>
<keyword evidence="1" id="KW-1133">Transmembrane helix</keyword>
<sequence length="214" mass="24110">MPSFTRLQRQTTPPPSSLLYLMRPIVALLEHGNGGCPVTSFIHPTLFSSTNRSRLIHTQGHIVFPSLLQCNPRLVPLTQTPCLLTGHSLVTIGLPRQGSTQSAAPELLFLIPLLYFFLFFLFFPVCPFPSCAFCLIPAVWLIWLRAYWCFAPSLPPTKVWPIADLVVVTYLSTFNKKKSRYAYSRSKRALDTNMAIVYLLVSTQRASSRYTTPS</sequence>
<dbReference type="Proteomes" id="UP001152607">
    <property type="component" value="Unassembled WGS sequence"/>
</dbReference>